<dbReference type="EMBL" id="JAPWGY010000002">
    <property type="protein sequence ID" value="MCZ4280391.1"/>
    <property type="molecule type" value="Genomic_DNA"/>
</dbReference>
<evidence type="ECO:0000259" key="1">
    <source>
        <dbReference type="Pfam" id="PF24391"/>
    </source>
</evidence>
<dbReference type="SUPFAM" id="SSF109604">
    <property type="entry name" value="HD-domain/PDEase-like"/>
    <property type="match status" value="1"/>
</dbReference>
<sequence length="363" mass="41219">MWEDTRLELHVKENLHNVIGQNKAEDAYACYVNARNAVLKLSAEIKAKEPNLSDHGPVHIHDVLENAWGLVEGQGLCVLNLYVLALSIAYHDIGNFFGRKNHNKKIAEIFNETFPEHYEFKKTLRSQVTKIAGAHTGKARDGSDNTLQDLVDDTNYIHKKPIKMRSLAGILRFADEMAEGPQRTSGYRLTKNDYDEISKPFHVYASCCEPCASHRERGSLFLNYSIPIEIIKDKVDDSKKNTNIFSGIKNLLSSSSKTDNPLIVHNTSKMPLSELLDLIYHRVIKFDQERKYCRYYSSVLDDFKETSVVIEFSLNDEEILPLDLKPLVLSDLVVPGDVSKTIHSIDPAYDIPSIIDKINRNSE</sequence>
<reference evidence="2" key="1">
    <citation type="submission" date="2022-12" db="EMBL/GenBank/DDBJ databases">
        <title>Bacterial isolates from different developmental stages of Nematostella vectensis.</title>
        <authorList>
            <person name="Fraune S."/>
        </authorList>
    </citation>
    <scope>NUCLEOTIDE SEQUENCE</scope>
    <source>
        <strain evidence="2">G21630-S1</strain>
    </source>
</reference>
<comment type="caution">
    <text evidence="2">The sequence shown here is derived from an EMBL/GenBank/DDBJ whole genome shotgun (WGS) entry which is preliminary data.</text>
</comment>
<evidence type="ECO:0000313" key="2">
    <source>
        <dbReference type="EMBL" id="MCZ4280391.1"/>
    </source>
</evidence>
<dbReference type="Pfam" id="PF24391">
    <property type="entry name" value="HD-CE"/>
    <property type="match status" value="1"/>
</dbReference>
<dbReference type="Gene3D" id="1.10.3210.10">
    <property type="entry name" value="Hypothetical protein af1432"/>
    <property type="match status" value="1"/>
</dbReference>
<organism evidence="2 3">
    <name type="scientific">Kiloniella laminariae</name>
    <dbReference type="NCBI Taxonomy" id="454162"/>
    <lineage>
        <taxon>Bacteria</taxon>
        <taxon>Pseudomonadati</taxon>
        <taxon>Pseudomonadota</taxon>
        <taxon>Alphaproteobacteria</taxon>
        <taxon>Rhodospirillales</taxon>
        <taxon>Kiloniellaceae</taxon>
        <taxon>Kiloniella</taxon>
    </lineage>
</organism>
<gene>
    <name evidence="2" type="ORF">O4H49_06360</name>
</gene>
<accession>A0ABT4LH10</accession>
<dbReference type="RefSeq" id="WP_269422596.1">
    <property type="nucleotide sequence ID" value="NZ_JAPWGY010000002.1"/>
</dbReference>
<proteinExistence type="predicted"/>
<keyword evidence="3" id="KW-1185">Reference proteome</keyword>
<protein>
    <recommendedName>
        <fullName evidence="1">HD-CE domain-containing protein</fullName>
    </recommendedName>
</protein>
<feature type="domain" description="HD-CE" evidence="1">
    <location>
        <begin position="50"/>
        <end position="187"/>
    </location>
</feature>
<dbReference type="Proteomes" id="UP001069802">
    <property type="component" value="Unassembled WGS sequence"/>
</dbReference>
<evidence type="ECO:0000313" key="3">
    <source>
        <dbReference type="Proteomes" id="UP001069802"/>
    </source>
</evidence>
<name>A0ABT4LH10_9PROT</name>
<dbReference type="InterPro" id="IPR056471">
    <property type="entry name" value="HD-CE"/>
</dbReference>